<evidence type="ECO:0000313" key="2">
    <source>
        <dbReference type="EMBL" id="PEN14601.1"/>
    </source>
</evidence>
<dbReference type="Gene3D" id="3.30.420.240">
    <property type="match status" value="1"/>
</dbReference>
<dbReference type="RefSeq" id="WP_098074774.1">
    <property type="nucleotide sequence ID" value="NZ_PDEQ01000002.1"/>
</dbReference>
<dbReference type="Proteomes" id="UP000220102">
    <property type="component" value="Unassembled WGS sequence"/>
</dbReference>
<name>A0A2A8D136_9BACT</name>
<sequence length="232" mass="25270">MAYEFFLGIDVADQDSDGAGTVSLSLIEKSQDDSEEAAQYRLDSIEEYDADTEPETITDHIQSLLAESPYTARTGIFVNRESQRGQAVYDALEESGLPVRAITLTDEKHASPPTLDGDDESVAKQEAVRSIAKAHREGRLEIQHRHTEYASTLARKLQQYASLAVDAEAPVDVDPENEEDGEALPTQFDSLVTSAAVAVWMASQRSFDPTSHLKAEPNTSGNVVSGEPDTRG</sequence>
<evidence type="ECO:0000313" key="3">
    <source>
        <dbReference type="Proteomes" id="UP000220102"/>
    </source>
</evidence>
<feature type="region of interest" description="Disordered" evidence="1">
    <location>
        <begin position="206"/>
        <end position="232"/>
    </location>
</feature>
<reference evidence="2 3" key="1">
    <citation type="submission" date="2017-10" db="EMBL/GenBank/DDBJ databases">
        <title>Draft genome of Longibacter Salinarum.</title>
        <authorList>
            <person name="Goh K.M."/>
            <person name="Shamsir M.S."/>
            <person name="Lim S.W."/>
        </authorList>
    </citation>
    <scope>NUCLEOTIDE SEQUENCE [LARGE SCALE GENOMIC DNA]</scope>
    <source>
        <strain evidence="2 3">KCTC 52045</strain>
    </source>
</reference>
<dbReference type="AlphaFoldDB" id="A0A2A8D136"/>
<accession>A0A2A8D136</accession>
<proteinExistence type="predicted"/>
<evidence type="ECO:0000256" key="1">
    <source>
        <dbReference type="SAM" id="MobiDB-lite"/>
    </source>
</evidence>
<protein>
    <submittedName>
        <fullName evidence="2">Uncharacterized protein</fullName>
    </submittedName>
</protein>
<comment type="caution">
    <text evidence="2">The sequence shown here is derived from an EMBL/GenBank/DDBJ whole genome shotgun (WGS) entry which is preliminary data.</text>
</comment>
<dbReference type="OrthoDB" id="1494620at2"/>
<gene>
    <name evidence="2" type="ORF">CRI94_06150</name>
</gene>
<dbReference type="EMBL" id="PDEQ01000002">
    <property type="protein sequence ID" value="PEN14601.1"/>
    <property type="molecule type" value="Genomic_DNA"/>
</dbReference>
<organism evidence="2 3">
    <name type="scientific">Longibacter salinarum</name>
    <dbReference type="NCBI Taxonomy" id="1850348"/>
    <lineage>
        <taxon>Bacteria</taxon>
        <taxon>Pseudomonadati</taxon>
        <taxon>Rhodothermota</taxon>
        <taxon>Rhodothermia</taxon>
        <taxon>Rhodothermales</taxon>
        <taxon>Salisaetaceae</taxon>
        <taxon>Longibacter</taxon>
    </lineage>
</organism>
<keyword evidence="3" id="KW-1185">Reference proteome</keyword>